<feature type="coiled-coil region" evidence="1">
    <location>
        <begin position="152"/>
        <end position="179"/>
    </location>
</feature>
<evidence type="ECO:0000256" key="1">
    <source>
        <dbReference type="SAM" id="Coils"/>
    </source>
</evidence>
<name>A0A8S1LQK8_9CILI</name>
<dbReference type="AlphaFoldDB" id="A0A8S1LQK8"/>
<dbReference type="OrthoDB" id="303940at2759"/>
<evidence type="ECO:0000256" key="2">
    <source>
        <dbReference type="SAM" id="MobiDB-lite"/>
    </source>
</evidence>
<organism evidence="3 4">
    <name type="scientific">Paramecium sonneborni</name>
    <dbReference type="NCBI Taxonomy" id="65129"/>
    <lineage>
        <taxon>Eukaryota</taxon>
        <taxon>Sar</taxon>
        <taxon>Alveolata</taxon>
        <taxon>Ciliophora</taxon>
        <taxon>Intramacronucleata</taxon>
        <taxon>Oligohymenophorea</taxon>
        <taxon>Peniculida</taxon>
        <taxon>Parameciidae</taxon>
        <taxon>Paramecium</taxon>
    </lineage>
</organism>
<dbReference type="Proteomes" id="UP000692954">
    <property type="component" value="Unassembled WGS sequence"/>
</dbReference>
<evidence type="ECO:0000313" key="3">
    <source>
        <dbReference type="EMBL" id="CAD8068572.1"/>
    </source>
</evidence>
<feature type="compositionally biased region" description="Basic and acidic residues" evidence="2">
    <location>
        <begin position="371"/>
        <end position="380"/>
    </location>
</feature>
<gene>
    <name evidence="3" type="ORF">PSON_ATCC_30995.1.T0240219</name>
</gene>
<keyword evidence="1" id="KW-0175">Coiled coil</keyword>
<evidence type="ECO:0000313" key="4">
    <source>
        <dbReference type="Proteomes" id="UP000692954"/>
    </source>
</evidence>
<protein>
    <submittedName>
        <fullName evidence="3">Uncharacterized protein</fullName>
    </submittedName>
</protein>
<comment type="caution">
    <text evidence="3">The sequence shown here is derived from an EMBL/GenBank/DDBJ whole genome shotgun (WGS) entry which is preliminary data.</text>
</comment>
<keyword evidence="4" id="KW-1185">Reference proteome</keyword>
<feature type="coiled-coil region" evidence="1">
    <location>
        <begin position="278"/>
        <end position="323"/>
    </location>
</feature>
<sequence length="552" mass="67154">MTFKPNSPRTLQACQVLGIDTNIFQIKDFNYFHTNDCNSDEIIQLRYEHYINKTYQLLNEIFKKRKEIIRKNRQRQLQNASIESRDRSVSLKQGYTIDQLELKKQMDYAYNKTLKYLQQQDLLEGSVPQNLCECQDVAELEEGFNKELSRYNKHKIQKIREAQIKLEEDKRRVELLEKLQERDQRIIKTMIQKQKEMKQKYSSNKLENKRIETQEMECNSLPRDNEPKNNILQLSTNEYRSKMLIKSDDKKEKKKREQVLLRQEEFQKQIDIDCQMQMAKIQQKLDNSEKLQKELIQNKIEKIKEQNLKEQQIMKQQKQLKDKISQDHINSLLEKMVQKEKDFQINQNSIQNVEQEKKLETKQKQRKIKSHQGDISKDRDQKLKQFNEKFLKIEQFNKIKKEEYDNKILLKQEIRKLKEQDKEDILERQKRQNEYRMLEITDKNRWIDEKNQLKQYQNTLLQQTSMEISKQEILERNRIYSHVQQMSDNLFNKKVRKRNMSQFQKNVVTINPRVKNQKEDSEFEDNTRLLITLLQTSDAQERQKNKLSRRHN</sequence>
<dbReference type="EMBL" id="CAJJDN010000024">
    <property type="protein sequence ID" value="CAD8068572.1"/>
    <property type="molecule type" value="Genomic_DNA"/>
</dbReference>
<reference evidence="3" key="1">
    <citation type="submission" date="2021-01" db="EMBL/GenBank/DDBJ databases">
        <authorList>
            <consortium name="Genoscope - CEA"/>
            <person name="William W."/>
        </authorList>
    </citation>
    <scope>NUCLEOTIDE SEQUENCE</scope>
</reference>
<feature type="region of interest" description="Disordered" evidence="2">
    <location>
        <begin position="356"/>
        <end position="380"/>
    </location>
</feature>
<accession>A0A8S1LQK8</accession>
<proteinExistence type="predicted"/>